<dbReference type="Pfam" id="PF25876">
    <property type="entry name" value="HH_MFP_RND"/>
    <property type="match status" value="1"/>
</dbReference>
<dbReference type="GO" id="GO:0046677">
    <property type="term" value="P:response to antibiotic"/>
    <property type="evidence" value="ECO:0007669"/>
    <property type="project" value="TreeGrafter"/>
</dbReference>
<feature type="domain" description="Multidrug resistance protein MdtA-like beta-barrel" evidence="6">
    <location>
        <begin position="245"/>
        <end position="307"/>
    </location>
</feature>
<dbReference type="Pfam" id="PF25917">
    <property type="entry name" value="BSH_RND"/>
    <property type="match status" value="1"/>
</dbReference>
<dbReference type="Gene3D" id="2.40.50.100">
    <property type="match status" value="1"/>
</dbReference>
<dbReference type="InterPro" id="IPR058625">
    <property type="entry name" value="MdtA-like_BSH"/>
</dbReference>
<evidence type="ECO:0000259" key="6">
    <source>
        <dbReference type="Pfam" id="PF25944"/>
    </source>
</evidence>
<dbReference type="PANTHER" id="PTHR30158:SF10">
    <property type="entry name" value="CATION EFFLUX PUMP"/>
    <property type="match status" value="1"/>
</dbReference>
<dbReference type="RefSeq" id="WP_103874217.1">
    <property type="nucleotide sequence ID" value="NZ_FNUY01000008.1"/>
</dbReference>
<feature type="domain" description="Multidrug resistance protein MdtA-like alpha-helical hairpin" evidence="4">
    <location>
        <begin position="116"/>
        <end position="184"/>
    </location>
</feature>
<evidence type="ECO:0000256" key="3">
    <source>
        <dbReference type="SAM" id="MobiDB-lite"/>
    </source>
</evidence>
<evidence type="ECO:0000256" key="2">
    <source>
        <dbReference type="ARBA" id="ARBA00009477"/>
    </source>
</evidence>
<dbReference type="OrthoDB" id="9816569at2"/>
<dbReference type="Pfam" id="PF25967">
    <property type="entry name" value="RND-MFP_C"/>
    <property type="match status" value="1"/>
</dbReference>
<feature type="domain" description="Multidrug resistance protein MdtA-like C-terminal permuted SH3" evidence="7">
    <location>
        <begin position="314"/>
        <end position="374"/>
    </location>
</feature>
<evidence type="ECO:0000313" key="8">
    <source>
        <dbReference type="EMBL" id="SEG66515.1"/>
    </source>
</evidence>
<evidence type="ECO:0000256" key="1">
    <source>
        <dbReference type="ARBA" id="ARBA00004196"/>
    </source>
</evidence>
<organism evidence="8 9">
    <name type="scientific">Bosea lathyri</name>
    <dbReference type="NCBI Taxonomy" id="1036778"/>
    <lineage>
        <taxon>Bacteria</taxon>
        <taxon>Pseudomonadati</taxon>
        <taxon>Pseudomonadota</taxon>
        <taxon>Alphaproteobacteria</taxon>
        <taxon>Hyphomicrobiales</taxon>
        <taxon>Boseaceae</taxon>
        <taxon>Bosea</taxon>
    </lineage>
</organism>
<sequence length="406" mass="42975">MIQGTTRRGLLGGGLAAGVSLATLAIVFNLVGGQAQGETPAAAAPPATPVSVSTVEQRDLVNWSEFSGRLEAIERVELRSRVSGVVEAVHFREGGLVKQGDLLISIDSAPYQADFERAQAQVLAAEARVALAAGENERGQQLMASRNVSQKDLDTRFNALREAQANLRAAEAAQQTARLNLDYTQIRAPISGRIGRLGITVGNLVAAGASAPLLTTLVSVDPIYASFDADERSVLDALASLPGNDRVIEQIPVKLGTAAGEATTFNGKLRFIDNAVDAASGTVRVRAQLDNPEGKLMPGQFVRVQMGQARPEPALVINERAVGTDQNKKFVFVVGADNKAAWREVTLGASNEGLRIVTSGLKPGERIVVNGLQRIRPGATLAPEAVPMAEKSELKRDPAKTEIAQR</sequence>
<protein>
    <submittedName>
        <fullName evidence="8">Membrane fusion protein, multidrug efflux system</fullName>
    </submittedName>
</protein>
<dbReference type="InterPro" id="IPR058624">
    <property type="entry name" value="MdtA-like_HH"/>
</dbReference>
<feature type="compositionally biased region" description="Basic and acidic residues" evidence="3">
    <location>
        <begin position="390"/>
        <end position="406"/>
    </location>
</feature>
<accession>A0A1H6C1J3</accession>
<dbReference type="GO" id="GO:0005886">
    <property type="term" value="C:plasma membrane"/>
    <property type="evidence" value="ECO:0007669"/>
    <property type="project" value="TreeGrafter"/>
</dbReference>
<gene>
    <name evidence="8" type="ORF">SAMN04488115_108275</name>
</gene>
<reference evidence="8 9" key="1">
    <citation type="submission" date="2016-10" db="EMBL/GenBank/DDBJ databases">
        <authorList>
            <person name="de Groot N.N."/>
        </authorList>
    </citation>
    <scope>NUCLEOTIDE SEQUENCE [LARGE SCALE GENOMIC DNA]</scope>
    <source>
        <strain evidence="8 9">DSM 26656</strain>
    </source>
</reference>
<dbReference type="Pfam" id="PF25944">
    <property type="entry name" value="Beta-barrel_RND"/>
    <property type="match status" value="1"/>
</dbReference>
<dbReference type="SUPFAM" id="SSF111369">
    <property type="entry name" value="HlyD-like secretion proteins"/>
    <property type="match status" value="1"/>
</dbReference>
<dbReference type="InterPro" id="IPR058627">
    <property type="entry name" value="MdtA-like_C"/>
</dbReference>
<dbReference type="Gene3D" id="2.40.30.170">
    <property type="match status" value="1"/>
</dbReference>
<dbReference type="InterPro" id="IPR006143">
    <property type="entry name" value="RND_pump_MFP"/>
</dbReference>
<dbReference type="Proteomes" id="UP000236743">
    <property type="component" value="Unassembled WGS sequence"/>
</dbReference>
<dbReference type="InterPro" id="IPR006311">
    <property type="entry name" value="TAT_signal"/>
</dbReference>
<dbReference type="PANTHER" id="PTHR30158">
    <property type="entry name" value="ACRA/E-RELATED COMPONENT OF DRUG EFFLUX TRANSPORTER"/>
    <property type="match status" value="1"/>
</dbReference>
<evidence type="ECO:0000259" key="4">
    <source>
        <dbReference type="Pfam" id="PF25876"/>
    </source>
</evidence>
<comment type="similarity">
    <text evidence="2">Belongs to the membrane fusion protein (MFP) (TC 8.A.1) family.</text>
</comment>
<feature type="domain" description="Multidrug resistance protein MdtA-like barrel-sandwich hybrid" evidence="5">
    <location>
        <begin position="75"/>
        <end position="216"/>
    </location>
</feature>
<dbReference type="NCBIfam" id="TIGR01730">
    <property type="entry name" value="RND_mfp"/>
    <property type="match status" value="1"/>
</dbReference>
<dbReference type="GO" id="GO:0030313">
    <property type="term" value="C:cell envelope"/>
    <property type="evidence" value="ECO:0007669"/>
    <property type="project" value="UniProtKB-SubCell"/>
</dbReference>
<keyword evidence="9" id="KW-1185">Reference proteome</keyword>
<dbReference type="InterPro" id="IPR058626">
    <property type="entry name" value="MdtA-like_b-barrel"/>
</dbReference>
<dbReference type="FunFam" id="2.40.420.20:FF:000001">
    <property type="entry name" value="Efflux RND transporter periplasmic adaptor subunit"/>
    <property type="match status" value="1"/>
</dbReference>
<dbReference type="PROSITE" id="PS51318">
    <property type="entry name" value="TAT"/>
    <property type="match status" value="1"/>
</dbReference>
<dbReference type="EMBL" id="FNUY01000008">
    <property type="protein sequence ID" value="SEG66515.1"/>
    <property type="molecule type" value="Genomic_DNA"/>
</dbReference>
<name>A0A1H6C1J3_9HYPH</name>
<dbReference type="AlphaFoldDB" id="A0A1H6C1J3"/>
<proteinExistence type="inferred from homology"/>
<comment type="subcellular location">
    <subcellularLocation>
        <location evidence="1">Cell envelope</location>
    </subcellularLocation>
</comment>
<evidence type="ECO:0000259" key="7">
    <source>
        <dbReference type="Pfam" id="PF25967"/>
    </source>
</evidence>
<dbReference type="Gene3D" id="2.40.420.20">
    <property type="match status" value="1"/>
</dbReference>
<evidence type="ECO:0000259" key="5">
    <source>
        <dbReference type="Pfam" id="PF25917"/>
    </source>
</evidence>
<dbReference type="Gene3D" id="1.10.287.470">
    <property type="entry name" value="Helix hairpin bin"/>
    <property type="match status" value="1"/>
</dbReference>
<evidence type="ECO:0000313" key="9">
    <source>
        <dbReference type="Proteomes" id="UP000236743"/>
    </source>
</evidence>
<feature type="region of interest" description="Disordered" evidence="3">
    <location>
        <begin position="386"/>
        <end position="406"/>
    </location>
</feature>
<dbReference type="GO" id="GO:0022857">
    <property type="term" value="F:transmembrane transporter activity"/>
    <property type="evidence" value="ECO:0007669"/>
    <property type="project" value="InterPro"/>
</dbReference>